<name>A0ABW4E8S3_9LACO</name>
<protein>
    <submittedName>
        <fullName evidence="2">Membrane protein insertion efficiency factor YidD</fullName>
    </submittedName>
</protein>
<comment type="caution">
    <text evidence="2">The sequence shown here is derived from an EMBL/GenBank/DDBJ whole genome shotgun (WGS) entry which is preliminary data.</text>
</comment>
<feature type="transmembrane region" description="Helical" evidence="1">
    <location>
        <begin position="20"/>
        <end position="38"/>
    </location>
</feature>
<dbReference type="EMBL" id="JBHTON010000030">
    <property type="protein sequence ID" value="MFD1485503.1"/>
    <property type="molecule type" value="Genomic_DNA"/>
</dbReference>
<dbReference type="PANTHER" id="PTHR33383:SF1">
    <property type="entry name" value="MEMBRANE PROTEIN INSERTION EFFICIENCY FACTOR-RELATED"/>
    <property type="match status" value="1"/>
</dbReference>
<feature type="transmembrane region" description="Helical" evidence="1">
    <location>
        <begin position="50"/>
        <end position="75"/>
    </location>
</feature>
<sequence>MIKRRAETLIRPAPHYRQAAIWAILVVGATMLLAWLFARVTGWSWQHWWQWYWPLQIASVLGTMKWTLIWLIRLYQRYAPAQMRLRCCFTPSCSEYAILAINKYGWVIGGVKAMDRLSRCGSEHGIDYP</sequence>
<proteinExistence type="predicted"/>
<accession>A0ABW4E8S3</accession>
<reference evidence="3" key="1">
    <citation type="journal article" date="2019" name="Int. J. Syst. Evol. Microbiol.">
        <title>The Global Catalogue of Microorganisms (GCM) 10K type strain sequencing project: providing services to taxonomists for standard genome sequencing and annotation.</title>
        <authorList>
            <consortium name="The Broad Institute Genomics Platform"/>
            <consortium name="The Broad Institute Genome Sequencing Center for Infectious Disease"/>
            <person name="Wu L."/>
            <person name="Ma J."/>
        </authorList>
    </citation>
    <scope>NUCLEOTIDE SEQUENCE [LARGE SCALE GENOMIC DNA]</scope>
    <source>
        <strain evidence="3">CCM 8903</strain>
    </source>
</reference>
<keyword evidence="1" id="KW-1133">Transmembrane helix</keyword>
<dbReference type="PANTHER" id="PTHR33383">
    <property type="entry name" value="MEMBRANE PROTEIN INSERTION EFFICIENCY FACTOR-RELATED"/>
    <property type="match status" value="1"/>
</dbReference>
<evidence type="ECO:0000256" key="1">
    <source>
        <dbReference type="SAM" id="Phobius"/>
    </source>
</evidence>
<dbReference type="InterPro" id="IPR002696">
    <property type="entry name" value="Membr_insert_effic_factor_YidD"/>
</dbReference>
<evidence type="ECO:0000313" key="2">
    <source>
        <dbReference type="EMBL" id="MFD1485503.1"/>
    </source>
</evidence>
<dbReference type="Proteomes" id="UP001597252">
    <property type="component" value="Unassembled WGS sequence"/>
</dbReference>
<evidence type="ECO:0000313" key="3">
    <source>
        <dbReference type="Proteomes" id="UP001597252"/>
    </source>
</evidence>
<keyword evidence="1" id="KW-0812">Transmembrane</keyword>
<dbReference type="NCBIfam" id="TIGR00278">
    <property type="entry name" value="membrane protein insertion efficiency factor YidD"/>
    <property type="match status" value="1"/>
</dbReference>
<keyword evidence="1" id="KW-0472">Membrane</keyword>
<organism evidence="2 3">
    <name type="scientific">Lacticaseibacillus baoqingensis</name>
    <dbReference type="NCBI Taxonomy" id="2486013"/>
    <lineage>
        <taxon>Bacteria</taxon>
        <taxon>Bacillati</taxon>
        <taxon>Bacillota</taxon>
        <taxon>Bacilli</taxon>
        <taxon>Lactobacillales</taxon>
        <taxon>Lactobacillaceae</taxon>
        <taxon>Lacticaseibacillus</taxon>
    </lineage>
</organism>
<keyword evidence="3" id="KW-1185">Reference proteome</keyword>
<gene>
    <name evidence="2" type="primary">yidD</name>
    <name evidence="2" type="ORF">ACFQ5J_09700</name>
</gene>
<dbReference type="RefSeq" id="WP_225419533.1">
    <property type="nucleotide sequence ID" value="NZ_JBHTON010000030.1"/>
</dbReference>
<dbReference type="Pfam" id="PF01809">
    <property type="entry name" value="YidD"/>
    <property type="match status" value="1"/>
</dbReference>
<dbReference type="SMART" id="SM01234">
    <property type="entry name" value="Haemolytic"/>
    <property type="match status" value="1"/>
</dbReference>